<accession>A7NLJ3</accession>
<dbReference type="RefSeq" id="WP_012120808.1">
    <property type="nucleotide sequence ID" value="NC_009767.1"/>
</dbReference>
<feature type="transmembrane region" description="Helical" evidence="6">
    <location>
        <begin position="121"/>
        <end position="142"/>
    </location>
</feature>
<dbReference type="InterPro" id="IPR043428">
    <property type="entry name" value="LivM-like"/>
</dbReference>
<sequence length="328" mass="34947">MRRALAGSFTLTSPDVAIGVGLALAFAAVPLAAPSAYILSFLLTIFMYGALAGSWNIIGGYAGYLSFGHAAFFGLGAYTTALLLFYFGWSPFLTLPLAGGVAALFAALVGYPCLRLRGPYFSLVTLILGLAMYSLTLNLPFTQGSTGLFLPFLKVDIYTSHVIFYEIMLALLVVVTAVLRQIARTKMGIGLAAIREDEDAAGTLGVDATRLKLQAFMLSAFLTGLVGGVYSYYKSYLDPSFVFATSISITIVLMALFGGRLTWYGPLVGALVLSAVNEVLTTQAPPQTARIVFGALLIGVIMFLPDGLMSIVQRRVRSQTRSHGGGIR</sequence>
<dbReference type="OrthoDB" id="9789927at2"/>
<feature type="transmembrane region" description="Helical" evidence="6">
    <location>
        <begin position="162"/>
        <end position="179"/>
    </location>
</feature>
<feature type="transmembrane region" description="Helical" evidence="6">
    <location>
        <begin position="291"/>
        <end position="312"/>
    </location>
</feature>
<name>A7NLJ3_ROSCS</name>
<dbReference type="HOGENOM" id="CLU_031365_2_0_0"/>
<evidence type="ECO:0000313" key="8">
    <source>
        <dbReference type="Proteomes" id="UP000000263"/>
    </source>
</evidence>
<dbReference type="PANTHER" id="PTHR30482:SF10">
    <property type="entry name" value="HIGH-AFFINITY BRANCHED-CHAIN AMINO ACID TRANSPORT PROTEIN BRAE"/>
    <property type="match status" value="1"/>
</dbReference>
<evidence type="ECO:0000256" key="3">
    <source>
        <dbReference type="ARBA" id="ARBA00022692"/>
    </source>
</evidence>
<dbReference type="EMBL" id="CP000804">
    <property type="protein sequence ID" value="ABU58384.1"/>
    <property type="molecule type" value="Genomic_DNA"/>
</dbReference>
<dbReference type="GO" id="GO:0015658">
    <property type="term" value="F:branched-chain amino acid transmembrane transporter activity"/>
    <property type="evidence" value="ECO:0007669"/>
    <property type="project" value="InterPro"/>
</dbReference>
<feature type="transmembrane region" description="Helical" evidence="6">
    <location>
        <begin position="239"/>
        <end position="257"/>
    </location>
</feature>
<dbReference type="Pfam" id="PF02653">
    <property type="entry name" value="BPD_transp_2"/>
    <property type="match status" value="1"/>
</dbReference>
<dbReference type="eggNOG" id="COG4177">
    <property type="taxonomic scope" value="Bacteria"/>
</dbReference>
<feature type="transmembrane region" description="Helical" evidence="6">
    <location>
        <begin position="35"/>
        <end position="58"/>
    </location>
</feature>
<keyword evidence="3 6" id="KW-0812">Transmembrane</keyword>
<dbReference type="GO" id="GO:0005886">
    <property type="term" value="C:plasma membrane"/>
    <property type="evidence" value="ECO:0007669"/>
    <property type="project" value="UniProtKB-SubCell"/>
</dbReference>
<gene>
    <name evidence="7" type="ordered locus">Rcas_2301</name>
</gene>
<evidence type="ECO:0000313" key="7">
    <source>
        <dbReference type="EMBL" id="ABU58384.1"/>
    </source>
</evidence>
<keyword evidence="8" id="KW-1185">Reference proteome</keyword>
<evidence type="ECO:0000256" key="2">
    <source>
        <dbReference type="ARBA" id="ARBA00022475"/>
    </source>
</evidence>
<dbReference type="Proteomes" id="UP000000263">
    <property type="component" value="Chromosome"/>
</dbReference>
<feature type="transmembrane region" description="Helical" evidence="6">
    <location>
        <begin position="70"/>
        <end position="89"/>
    </location>
</feature>
<dbReference type="AlphaFoldDB" id="A7NLJ3"/>
<keyword evidence="4 6" id="KW-1133">Transmembrane helix</keyword>
<dbReference type="InterPro" id="IPR001851">
    <property type="entry name" value="ABC_transp_permease"/>
</dbReference>
<keyword evidence="5 6" id="KW-0472">Membrane</keyword>
<dbReference type="CDD" id="cd06581">
    <property type="entry name" value="TM_PBP1_LivM_like"/>
    <property type="match status" value="1"/>
</dbReference>
<reference evidence="7 8" key="1">
    <citation type="submission" date="2007-08" db="EMBL/GenBank/DDBJ databases">
        <title>Complete sequence of Roseiflexus castenholzii DSM 13941.</title>
        <authorList>
            <consortium name="US DOE Joint Genome Institute"/>
            <person name="Copeland A."/>
            <person name="Lucas S."/>
            <person name="Lapidus A."/>
            <person name="Barry K."/>
            <person name="Glavina del Rio T."/>
            <person name="Dalin E."/>
            <person name="Tice H."/>
            <person name="Pitluck S."/>
            <person name="Thompson L.S."/>
            <person name="Brettin T."/>
            <person name="Bruce D."/>
            <person name="Detter J.C."/>
            <person name="Han C."/>
            <person name="Tapia R."/>
            <person name="Schmutz J."/>
            <person name="Larimer F."/>
            <person name="Land M."/>
            <person name="Hauser L."/>
            <person name="Kyrpides N."/>
            <person name="Mikhailova N."/>
            <person name="Bryant D.A."/>
            <person name="Hanada S."/>
            <person name="Tsukatani Y."/>
            <person name="Richardson P."/>
        </authorList>
    </citation>
    <scope>NUCLEOTIDE SEQUENCE [LARGE SCALE GENOMIC DNA]</scope>
    <source>
        <strain evidence="8">DSM 13941 / HLO8</strain>
    </source>
</reference>
<dbReference type="KEGG" id="rca:Rcas_2301"/>
<evidence type="ECO:0000256" key="1">
    <source>
        <dbReference type="ARBA" id="ARBA00004651"/>
    </source>
</evidence>
<protein>
    <submittedName>
        <fullName evidence="7">Inner-membrane translocator</fullName>
    </submittedName>
</protein>
<organism evidence="7 8">
    <name type="scientific">Roseiflexus castenholzii (strain DSM 13941 / HLO8)</name>
    <dbReference type="NCBI Taxonomy" id="383372"/>
    <lineage>
        <taxon>Bacteria</taxon>
        <taxon>Bacillati</taxon>
        <taxon>Chloroflexota</taxon>
        <taxon>Chloroflexia</taxon>
        <taxon>Chloroflexales</taxon>
        <taxon>Roseiflexineae</taxon>
        <taxon>Roseiflexaceae</taxon>
        <taxon>Roseiflexus</taxon>
    </lineage>
</organism>
<proteinExistence type="predicted"/>
<comment type="subcellular location">
    <subcellularLocation>
        <location evidence="1">Cell membrane</location>
        <topology evidence="1">Multi-pass membrane protein</topology>
    </subcellularLocation>
</comment>
<keyword evidence="2" id="KW-1003">Cell membrane</keyword>
<evidence type="ECO:0000256" key="5">
    <source>
        <dbReference type="ARBA" id="ARBA00023136"/>
    </source>
</evidence>
<evidence type="ECO:0000256" key="6">
    <source>
        <dbReference type="SAM" id="Phobius"/>
    </source>
</evidence>
<dbReference type="STRING" id="383372.Rcas_2301"/>
<dbReference type="PANTHER" id="PTHR30482">
    <property type="entry name" value="HIGH-AFFINITY BRANCHED-CHAIN AMINO ACID TRANSPORT SYSTEM PERMEASE"/>
    <property type="match status" value="1"/>
</dbReference>
<evidence type="ECO:0000256" key="4">
    <source>
        <dbReference type="ARBA" id="ARBA00022989"/>
    </source>
</evidence>
<feature type="transmembrane region" description="Helical" evidence="6">
    <location>
        <begin position="95"/>
        <end position="114"/>
    </location>
</feature>